<keyword evidence="2" id="KW-1185">Reference proteome</keyword>
<dbReference type="Proteomes" id="UP001189429">
    <property type="component" value="Unassembled WGS sequence"/>
</dbReference>
<gene>
    <name evidence="1" type="ORF">PCOR1329_LOCUS36452</name>
</gene>
<accession>A0ABN9T7Z2</accession>
<reference evidence="1" key="1">
    <citation type="submission" date="2023-10" db="EMBL/GenBank/DDBJ databases">
        <authorList>
            <person name="Chen Y."/>
            <person name="Shah S."/>
            <person name="Dougan E. K."/>
            <person name="Thang M."/>
            <person name="Chan C."/>
        </authorList>
    </citation>
    <scope>NUCLEOTIDE SEQUENCE [LARGE SCALE GENOMIC DNA]</scope>
</reference>
<sequence length="118" mass="12594">MVADAQVLSSRWDPFRGVFSAVPGRAIRNAGKLLNGMETTRGLRQQAIRDDLEEDFDLDDDDFLLFGGCQAEDVGQAAVAGVEAEAVADVKAEAAADVRAEEATSHAQASALRRDCGR</sequence>
<dbReference type="EMBL" id="CAUYUJ010014435">
    <property type="protein sequence ID" value="CAK0841179.1"/>
    <property type="molecule type" value="Genomic_DNA"/>
</dbReference>
<organism evidence="1 2">
    <name type="scientific">Prorocentrum cordatum</name>
    <dbReference type="NCBI Taxonomy" id="2364126"/>
    <lineage>
        <taxon>Eukaryota</taxon>
        <taxon>Sar</taxon>
        <taxon>Alveolata</taxon>
        <taxon>Dinophyceae</taxon>
        <taxon>Prorocentrales</taxon>
        <taxon>Prorocentraceae</taxon>
        <taxon>Prorocentrum</taxon>
    </lineage>
</organism>
<proteinExistence type="predicted"/>
<comment type="caution">
    <text evidence="1">The sequence shown here is derived from an EMBL/GenBank/DDBJ whole genome shotgun (WGS) entry which is preliminary data.</text>
</comment>
<protein>
    <submittedName>
        <fullName evidence="1">Uncharacterized protein</fullName>
    </submittedName>
</protein>
<name>A0ABN9T7Z2_9DINO</name>
<evidence type="ECO:0000313" key="1">
    <source>
        <dbReference type="EMBL" id="CAK0841179.1"/>
    </source>
</evidence>
<evidence type="ECO:0000313" key="2">
    <source>
        <dbReference type="Proteomes" id="UP001189429"/>
    </source>
</evidence>